<proteinExistence type="predicted"/>
<protein>
    <submittedName>
        <fullName evidence="1">Uncharacterized protein</fullName>
    </submittedName>
</protein>
<dbReference type="KEGG" id="acaf:CA12_35470"/>
<dbReference type="RefSeq" id="WP_145360296.1">
    <property type="nucleotide sequence ID" value="NZ_CP036265.1"/>
</dbReference>
<accession>A0A517PDG2</accession>
<dbReference type="Proteomes" id="UP000318741">
    <property type="component" value="Chromosome"/>
</dbReference>
<dbReference type="EMBL" id="CP036265">
    <property type="protein sequence ID" value="QDT17425.1"/>
    <property type="molecule type" value="Genomic_DNA"/>
</dbReference>
<dbReference type="AlphaFoldDB" id="A0A517PDG2"/>
<evidence type="ECO:0000313" key="1">
    <source>
        <dbReference type="EMBL" id="QDT17425.1"/>
    </source>
</evidence>
<gene>
    <name evidence="1" type="ORF">CA12_35470</name>
</gene>
<organism evidence="1 2">
    <name type="scientific">Alienimonas californiensis</name>
    <dbReference type="NCBI Taxonomy" id="2527989"/>
    <lineage>
        <taxon>Bacteria</taxon>
        <taxon>Pseudomonadati</taxon>
        <taxon>Planctomycetota</taxon>
        <taxon>Planctomycetia</taxon>
        <taxon>Planctomycetales</taxon>
        <taxon>Planctomycetaceae</taxon>
        <taxon>Alienimonas</taxon>
    </lineage>
</organism>
<name>A0A517PDG2_9PLAN</name>
<keyword evidence="2" id="KW-1185">Reference proteome</keyword>
<reference evidence="1 2" key="1">
    <citation type="submission" date="2019-02" db="EMBL/GenBank/DDBJ databases">
        <title>Deep-cultivation of Planctomycetes and their phenomic and genomic characterization uncovers novel biology.</title>
        <authorList>
            <person name="Wiegand S."/>
            <person name="Jogler M."/>
            <person name="Boedeker C."/>
            <person name="Pinto D."/>
            <person name="Vollmers J."/>
            <person name="Rivas-Marin E."/>
            <person name="Kohn T."/>
            <person name="Peeters S.H."/>
            <person name="Heuer A."/>
            <person name="Rast P."/>
            <person name="Oberbeckmann S."/>
            <person name="Bunk B."/>
            <person name="Jeske O."/>
            <person name="Meyerdierks A."/>
            <person name="Storesund J.E."/>
            <person name="Kallscheuer N."/>
            <person name="Luecker S."/>
            <person name="Lage O.M."/>
            <person name="Pohl T."/>
            <person name="Merkel B.J."/>
            <person name="Hornburger P."/>
            <person name="Mueller R.-W."/>
            <person name="Bruemmer F."/>
            <person name="Labrenz M."/>
            <person name="Spormann A.M."/>
            <person name="Op den Camp H."/>
            <person name="Overmann J."/>
            <person name="Amann R."/>
            <person name="Jetten M.S.M."/>
            <person name="Mascher T."/>
            <person name="Medema M.H."/>
            <person name="Devos D.P."/>
            <person name="Kaster A.-K."/>
            <person name="Ovreas L."/>
            <person name="Rohde M."/>
            <person name="Galperin M.Y."/>
            <person name="Jogler C."/>
        </authorList>
    </citation>
    <scope>NUCLEOTIDE SEQUENCE [LARGE SCALE GENOMIC DNA]</scope>
    <source>
        <strain evidence="1 2">CA12</strain>
    </source>
</reference>
<evidence type="ECO:0000313" key="2">
    <source>
        <dbReference type="Proteomes" id="UP000318741"/>
    </source>
</evidence>
<sequence>MLLLAWNQRLFLNGFPPPNEVCYWGWAGLRGASHHHLGGLVAAVDVSGWYLIPFPLLWSGVNLWRWVRWA</sequence>